<dbReference type="EMBL" id="JAWDGP010008074">
    <property type="protein sequence ID" value="KAK3691851.1"/>
    <property type="molecule type" value="Genomic_DNA"/>
</dbReference>
<name>A0AAE0XES2_9GAST</name>
<keyword evidence="2" id="KW-1185">Reference proteome</keyword>
<organism evidence="1 2">
    <name type="scientific">Elysia crispata</name>
    <name type="common">lettuce slug</name>
    <dbReference type="NCBI Taxonomy" id="231223"/>
    <lineage>
        <taxon>Eukaryota</taxon>
        <taxon>Metazoa</taxon>
        <taxon>Spiralia</taxon>
        <taxon>Lophotrochozoa</taxon>
        <taxon>Mollusca</taxon>
        <taxon>Gastropoda</taxon>
        <taxon>Heterobranchia</taxon>
        <taxon>Euthyneura</taxon>
        <taxon>Panpulmonata</taxon>
        <taxon>Sacoglossa</taxon>
        <taxon>Placobranchoidea</taxon>
        <taxon>Plakobranchidae</taxon>
        <taxon>Elysia</taxon>
    </lineage>
</organism>
<sequence>MGVSQTASTSLSVKTWLVKGRNQPARDRTGNNGPAKSCAPAGRWRWVNIDREEFEFRPDAAIDRLMTWFKGVSHHSELLNDFRRLPREIITMPSNLVLWQ</sequence>
<comment type="caution">
    <text evidence="1">The sequence shown here is derived from an EMBL/GenBank/DDBJ whole genome shotgun (WGS) entry which is preliminary data.</text>
</comment>
<protein>
    <submittedName>
        <fullName evidence="1">Uncharacterized protein</fullName>
    </submittedName>
</protein>
<proteinExistence type="predicted"/>
<evidence type="ECO:0000313" key="2">
    <source>
        <dbReference type="Proteomes" id="UP001283361"/>
    </source>
</evidence>
<evidence type="ECO:0000313" key="1">
    <source>
        <dbReference type="EMBL" id="KAK3691851.1"/>
    </source>
</evidence>
<gene>
    <name evidence="1" type="ORF">RRG08_014233</name>
</gene>
<dbReference type="AlphaFoldDB" id="A0AAE0XES2"/>
<reference evidence="1" key="1">
    <citation type="journal article" date="2023" name="G3 (Bethesda)">
        <title>A reference genome for the long-term kleptoplast-retaining sea slug Elysia crispata morphotype clarki.</title>
        <authorList>
            <person name="Eastman K.E."/>
            <person name="Pendleton A.L."/>
            <person name="Shaikh M.A."/>
            <person name="Suttiyut T."/>
            <person name="Ogas R."/>
            <person name="Tomko P."/>
            <person name="Gavelis G."/>
            <person name="Widhalm J.R."/>
            <person name="Wisecaver J.H."/>
        </authorList>
    </citation>
    <scope>NUCLEOTIDE SEQUENCE</scope>
    <source>
        <strain evidence="1">ECLA1</strain>
    </source>
</reference>
<accession>A0AAE0XES2</accession>
<dbReference type="Proteomes" id="UP001283361">
    <property type="component" value="Unassembled WGS sequence"/>
</dbReference>